<evidence type="ECO:0000313" key="7">
    <source>
        <dbReference type="Proteomes" id="UP001169862"/>
    </source>
</evidence>
<dbReference type="InterPro" id="IPR029052">
    <property type="entry name" value="Metallo-depent_PP-like"/>
</dbReference>
<name>A0AAW7XDF6_9GAMM</name>
<dbReference type="GO" id="GO:0046872">
    <property type="term" value="F:metal ion binding"/>
    <property type="evidence" value="ECO:0007669"/>
    <property type="project" value="UniProtKB-KW"/>
</dbReference>
<dbReference type="PANTHER" id="PTHR42988:SF2">
    <property type="entry name" value="CYCLIC NUCLEOTIDE PHOSPHODIESTERASE CBUA0032-RELATED"/>
    <property type="match status" value="1"/>
</dbReference>
<comment type="similarity">
    <text evidence="4">Belongs to the cyclic nucleotide phosphodiesterase class-III family.</text>
</comment>
<proteinExistence type="inferred from homology"/>
<dbReference type="RefSeq" id="WP_303548269.1">
    <property type="nucleotide sequence ID" value="NZ_JAUOPG010000001.1"/>
</dbReference>
<evidence type="ECO:0000256" key="2">
    <source>
        <dbReference type="ARBA" id="ARBA00022801"/>
    </source>
</evidence>
<evidence type="ECO:0000256" key="4">
    <source>
        <dbReference type="ARBA" id="ARBA00025742"/>
    </source>
</evidence>
<sequence>MFNLVHISDLHFGREVPKVINGLKNILGEIQPERVIISGDLTQRAKHEEFSNAAHFLQSLNIPFFIVPGNHDLSAHRLIERFAYPWRKWKKYISTELEPLYTNDKYMVIGANTARRMGWYLDWSRGRINQYQVNNTISHLQNADSTQVRFLVAHHPFWLPAVYEFRHLIGGRDKALSQLSQHDLDIIMSGHVHMSYAEVVEGVIISHAGTTLSDRLIPEQPNSFNRITGDRSHLIIELFEWNGEHFISRKQQHFERTPSGWTRERVVK</sequence>
<keyword evidence="3" id="KW-0408">Iron</keyword>
<feature type="domain" description="Calcineurin-like phosphoesterase" evidence="5">
    <location>
        <begin position="3"/>
        <end position="194"/>
    </location>
</feature>
<dbReference type="Gene3D" id="3.60.21.10">
    <property type="match status" value="1"/>
</dbReference>
<dbReference type="GO" id="GO:0016787">
    <property type="term" value="F:hydrolase activity"/>
    <property type="evidence" value="ECO:0007669"/>
    <property type="project" value="UniProtKB-KW"/>
</dbReference>
<dbReference type="EMBL" id="JAUOPG010000001">
    <property type="protein sequence ID" value="MDO6452278.1"/>
    <property type="molecule type" value="Genomic_DNA"/>
</dbReference>
<dbReference type="Pfam" id="PF00149">
    <property type="entry name" value="Metallophos"/>
    <property type="match status" value="1"/>
</dbReference>
<evidence type="ECO:0000259" key="5">
    <source>
        <dbReference type="Pfam" id="PF00149"/>
    </source>
</evidence>
<gene>
    <name evidence="6" type="ORF">Q4490_01760</name>
</gene>
<comment type="caution">
    <text evidence="6">The sequence shown here is derived from an EMBL/GenBank/DDBJ whole genome shotgun (WGS) entry which is preliminary data.</text>
</comment>
<protein>
    <submittedName>
        <fullName evidence="6">Metallophosphoesterase</fullName>
    </submittedName>
</protein>
<dbReference type="SUPFAM" id="SSF56300">
    <property type="entry name" value="Metallo-dependent phosphatases"/>
    <property type="match status" value="1"/>
</dbReference>
<dbReference type="AlphaFoldDB" id="A0AAW7XDF6"/>
<keyword evidence="1" id="KW-0479">Metal-binding</keyword>
<accession>A0AAW7XDF6</accession>
<organism evidence="6 7">
    <name type="scientific">Neptunomonas phycophila</name>
    <dbReference type="NCBI Taxonomy" id="1572645"/>
    <lineage>
        <taxon>Bacteria</taxon>
        <taxon>Pseudomonadati</taxon>
        <taxon>Pseudomonadota</taxon>
        <taxon>Gammaproteobacteria</taxon>
        <taxon>Oceanospirillales</taxon>
        <taxon>Oceanospirillaceae</taxon>
        <taxon>Neptunomonas</taxon>
    </lineage>
</organism>
<evidence type="ECO:0000313" key="6">
    <source>
        <dbReference type="EMBL" id="MDO6452278.1"/>
    </source>
</evidence>
<keyword evidence="2" id="KW-0378">Hydrolase</keyword>
<reference evidence="6" key="1">
    <citation type="submission" date="2023-07" db="EMBL/GenBank/DDBJ databases">
        <title>Genome content predicts the carbon catabolic preferences of heterotrophic bacteria.</title>
        <authorList>
            <person name="Gralka M."/>
        </authorList>
    </citation>
    <scope>NUCLEOTIDE SEQUENCE</scope>
    <source>
        <strain evidence="6">I2M16</strain>
    </source>
</reference>
<evidence type="ECO:0000256" key="3">
    <source>
        <dbReference type="ARBA" id="ARBA00023004"/>
    </source>
</evidence>
<dbReference type="Proteomes" id="UP001169862">
    <property type="component" value="Unassembled WGS sequence"/>
</dbReference>
<evidence type="ECO:0000256" key="1">
    <source>
        <dbReference type="ARBA" id="ARBA00022723"/>
    </source>
</evidence>
<dbReference type="PANTHER" id="PTHR42988">
    <property type="entry name" value="PHOSPHOHYDROLASE"/>
    <property type="match status" value="1"/>
</dbReference>
<dbReference type="InterPro" id="IPR050884">
    <property type="entry name" value="CNP_phosphodiesterase-III"/>
</dbReference>
<dbReference type="InterPro" id="IPR004843">
    <property type="entry name" value="Calcineurin-like_PHP"/>
</dbReference>